<dbReference type="PRINTS" id="PR01438">
    <property type="entry name" value="UNVRSLSTRESS"/>
</dbReference>
<dbReference type="EMBL" id="BJYX01000003">
    <property type="protein sequence ID" value="GEO29070.1"/>
    <property type="molecule type" value="Genomic_DNA"/>
</dbReference>
<keyword evidence="4" id="KW-1185">Reference proteome</keyword>
<feature type="domain" description="UspA" evidence="2">
    <location>
        <begin position="189"/>
        <end position="293"/>
    </location>
</feature>
<accession>A0A512CYI2</accession>
<gene>
    <name evidence="3" type="ORF">TAE01_08800</name>
</gene>
<dbReference type="PANTHER" id="PTHR46268:SF6">
    <property type="entry name" value="UNIVERSAL STRESS PROTEIN UP12"/>
    <property type="match status" value="1"/>
</dbReference>
<dbReference type="AlphaFoldDB" id="A0A512CYI2"/>
<comment type="caution">
    <text evidence="3">The sequence shown here is derived from an EMBL/GenBank/DDBJ whole genome shotgun (WGS) entry which is preliminary data.</text>
</comment>
<evidence type="ECO:0000256" key="1">
    <source>
        <dbReference type="ARBA" id="ARBA00008791"/>
    </source>
</evidence>
<evidence type="ECO:0000259" key="2">
    <source>
        <dbReference type="Pfam" id="PF00582"/>
    </source>
</evidence>
<dbReference type="PANTHER" id="PTHR46268">
    <property type="entry name" value="STRESS RESPONSE PROTEIN NHAX"/>
    <property type="match status" value="1"/>
</dbReference>
<dbReference type="InterPro" id="IPR006015">
    <property type="entry name" value="Universal_stress_UspA"/>
</dbReference>
<dbReference type="CDD" id="cd00293">
    <property type="entry name" value="USP-like"/>
    <property type="match status" value="2"/>
</dbReference>
<feature type="domain" description="UspA" evidence="2">
    <location>
        <begin position="11"/>
        <end position="146"/>
    </location>
</feature>
<dbReference type="InterPro" id="IPR006016">
    <property type="entry name" value="UspA"/>
</dbReference>
<evidence type="ECO:0000313" key="3">
    <source>
        <dbReference type="EMBL" id="GEO29070.1"/>
    </source>
</evidence>
<dbReference type="OrthoDB" id="267918at2"/>
<dbReference type="Pfam" id="PF00582">
    <property type="entry name" value="Usp"/>
    <property type="match status" value="2"/>
</dbReference>
<reference evidence="3 4" key="1">
    <citation type="submission" date="2019-07" db="EMBL/GenBank/DDBJ databases">
        <title>Whole genome shotgun sequence of Terrabacter aerolatus NBRC 106305.</title>
        <authorList>
            <person name="Hosoyama A."/>
            <person name="Uohara A."/>
            <person name="Ohji S."/>
            <person name="Ichikawa N."/>
        </authorList>
    </citation>
    <scope>NUCLEOTIDE SEQUENCE [LARGE SCALE GENOMIC DNA]</scope>
    <source>
        <strain evidence="3 4">NBRC 106305</strain>
    </source>
</reference>
<dbReference type="Proteomes" id="UP000321534">
    <property type="component" value="Unassembled WGS sequence"/>
</dbReference>
<evidence type="ECO:0000313" key="4">
    <source>
        <dbReference type="Proteomes" id="UP000321534"/>
    </source>
</evidence>
<dbReference type="RefSeq" id="WP_147063808.1">
    <property type="nucleotide sequence ID" value="NZ_BAAARO010000008.1"/>
</dbReference>
<protein>
    <submittedName>
        <fullName evidence="3">Universal stress protein UspA</fullName>
    </submittedName>
</protein>
<dbReference type="Gene3D" id="3.40.50.12370">
    <property type="match status" value="1"/>
</dbReference>
<organism evidence="3 4">
    <name type="scientific">Terrabacter aerolatus</name>
    <dbReference type="NCBI Taxonomy" id="422442"/>
    <lineage>
        <taxon>Bacteria</taxon>
        <taxon>Bacillati</taxon>
        <taxon>Actinomycetota</taxon>
        <taxon>Actinomycetes</taxon>
        <taxon>Micrococcales</taxon>
        <taxon>Intrasporangiaceae</taxon>
        <taxon>Terrabacter</taxon>
    </lineage>
</organism>
<name>A0A512CYI2_9MICO</name>
<sequence>MDVRGLANGVIVVGYDGSPASQRALVWAAAVSRALGDSLKIVHAVELDVVPSRRGYALRPLQPSLEMVAETVVGSPSTWPGTPLGRSRVRAVHAFGGPAAELVDASMTADLVVLGTRGRGRARSSLAGSVSGAVVARSYCPVVVLHGVGNHPPGTRRDVPVPGPSCEVVCAVRSGAGSAEVGKVERIVSAAARLASACSAPLRLITVGDGGRAGSGSGVEPYATDTLALGHPDTSVTAQALAGDPVEVVTRTSRDCGLLVIGAPRHGGTAAVLAGTTAHRIIHDATCPVMIVH</sequence>
<comment type="similarity">
    <text evidence="1">Belongs to the universal stress protein A family.</text>
</comment>
<dbReference type="SUPFAM" id="SSF52402">
    <property type="entry name" value="Adenine nucleotide alpha hydrolases-like"/>
    <property type="match status" value="2"/>
</dbReference>
<proteinExistence type="inferred from homology"/>